<comment type="caution">
    <text evidence="2">The sequence shown here is derived from an EMBL/GenBank/DDBJ whole genome shotgun (WGS) entry which is preliminary data.</text>
</comment>
<feature type="transmembrane region" description="Helical" evidence="1">
    <location>
        <begin position="38"/>
        <end position="60"/>
    </location>
</feature>
<organism evidence="2 3">
    <name type="scientific">Denitromonas iodatirespirans</name>
    <dbReference type="NCBI Taxonomy" id="2795389"/>
    <lineage>
        <taxon>Bacteria</taxon>
        <taxon>Pseudomonadati</taxon>
        <taxon>Pseudomonadota</taxon>
        <taxon>Betaproteobacteria</taxon>
        <taxon>Rhodocyclales</taxon>
        <taxon>Zoogloeaceae</taxon>
        <taxon>Denitromonas</taxon>
    </lineage>
</organism>
<dbReference type="Proteomes" id="UP000694660">
    <property type="component" value="Unassembled WGS sequence"/>
</dbReference>
<gene>
    <name evidence="2" type="ORF">I8J34_24155</name>
</gene>
<keyword evidence="1" id="KW-0812">Transmembrane</keyword>
<dbReference type="AlphaFoldDB" id="A0A944DJV1"/>
<reference evidence="3" key="1">
    <citation type="journal article" date="2022" name="ISME J.">
        <title>Genetic and phylogenetic analysis of dissimilatory iodate-reducing bacteria identifies potential niches across the world's oceans.</title>
        <authorList>
            <person name="Reyes-Umana V."/>
            <person name="Henning Z."/>
            <person name="Lee K."/>
            <person name="Barnum T.P."/>
            <person name="Coates J.D."/>
        </authorList>
    </citation>
    <scope>NUCLEOTIDE SEQUENCE [LARGE SCALE GENOMIC DNA]</scope>
    <source>
        <strain evidence="3">IR12</strain>
    </source>
</reference>
<accession>A0A944DJV1</accession>
<dbReference type="EMBL" id="JAEKFT010000110">
    <property type="protein sequence ID" value="MBT0964278.1"/>
    <property type="molecule type" value="Genomic_DNA"/>
</dbReference>
<proteinExistence type="predicted"/>
<protein>
    <submittedName>
        <fullName evidence="2">Uncharacterized protein</fullName>
    </submittedName>
</protein>
<name>A0A944DJV1_DENI1</name>
<keyword evidence="3" id="KW-1185">Reference proteome</keyword>
<keyword evidence="1" id="KW-0472">Membrane</keyword>
<evidence type="ECO:0000256" key="1">
    <source>
        <dbReference type="SAM" id="Phobius"/>
    </source>
</evidence>
<dbReference type="RefSeq" id="WP_214364178.1">
    <property type="nucleotide sequence ID" value="NZ_JAEKFT010000110.1"/>
</dbReference>
<sequence>MNGKQFIKLLAIFGAAFGLTYLLLRATAGAVTVVFDEALSAFLVVATLLVTMSVVLYNYIDNTTKDLWLS</sequence>
<evidence type="ECO:0000313" key="3">
    <source>
        <dbReference type="Proteomes" id="UP000694660"/>
    </source>
</evidence>
<keyword evidence="1" id="KW-1133">Transmembrane helix</keyword>
<evidence type="ECO:0000313" key="2">
    <source>
        <dbReference type="EMBL" id="MBT0964278.1"/>
    </source>
</evidence>